<gene>
    <name evidence="1" type="ORF">BZG36_04202</name>
</gene>
<dbReference type="EMBL" id="MVBO01000090">
    <property type="protein sequence ID" value="OZJ03343.1"/>
    <property type="molecule type" value="Genomic_DNA"/>
</dbReference>
<accession>A0A261XY95</accession>
<dbReference type="Proteomes" id="UP000242875">
    <property type="component" value="Unassembled WGS sequence"/>
</dbReference>
<dbReference type="Gene3D" id="3.90.180.10">
    <property type="entry name" value="Medium-chain alcohol dehydrogenases, catalytic domain"/>
    <property type="match status" value="1"/>
</dbReference>
<keyword evidence="2" id="KW-1185">Reference proteome</keyword>
<dbReference type="SUPFAM" id="SSF50129">
    <property type="entry name" value="GroES-like"/>
    <property type="match status" value="1"/>
</dbReference>
<protein>
    <submittedName>
        <fullName evidence="1">Uncharacterized protein</fullName>
    </submittedName>
</protein>
<proteinExistence type="predicted"/>
<organism evidence="1 2">
    <name type="scientific">Bifiguratus adelaidae</name>
    <dbReference type="NCBI Taxonomy" id="1938954"/>
    <lineage>
        <taxon>Eukaryota</taxon>
        <taxon>Fungi</taxon>
        <taxon>Fungi incertae sedis</taxon>
        <taxon>Mucoromycota</taxon>
        <taxon>Mucoromycotina</taxon>
        <taxon>Endogonomycetes</taxon>
        <taxon>Endogonales</taxon>
        <taxon>Endogonales incertae sedis</taxon>
        <taxon>Bifiguratus</taxon>
    </lineage>
</organism>
<sequence>MTPGVPAIGIFGEIGSDSTELKQGDLAFCDPTIHARDNATYGNGAMAEPMLTPLENAVVLPKSWIKNPASGLSLLAHCVFWWYLGGPVSTGQTLLVLGATGHFGSPAVLIALAMGAKKVIIPGRNKR</sequence>
<dbReference type="InterPro" id="IPR011032">
    <property type="entry name" value="GroES-like_sf"/>
</dbReference>
<dbReference type="OrthoDB" id="203908at2759"/>
<evidence type="ECO:0000313" key="2">
    <source>
        <dbReference type="Proteomes" id="UP000242875"/>
    </source>
</evidence>
<name>A0A261XY95_9FUNG</name>
<evidence type="ECO:0000313" key="1">
    <source>
        <dbReference type="EMBL" id="OZJ03343.1"/>
    </source>
</evidence>
<comment type="caution">
    <text evidence="1">The sequence shown here is derived from an EMBL/GenBank/DDBJ whole genome shotgun (WGS) entry which is preliminary data.</text>
</comment>
<reference evidence="1 2" key="1">
    <citation type="journal article" date="2017" name="Mycologia">
        <title>Bifiguratus adelaidae, gen. et sp. nov., a new member of Mucoromycotina in endophytic and soil-dwelling habitats.</title>
        <authorList>
            <person name="Torres-Cruz T.J."/>
            <person name="Billingsley Tobias T.L."/>
            <person name="Almatruk M."/>
            <person name="Hesse C."/>
            <person name="Kuske C.R."/>
            <person name="Desiro A."/>
            <person name="Benucci G.M."/>
            <person name="Bonito G."/>
            <person name="Stajich J.E."/>
            <person name="Dunlap C."/>
            <person name="Arnold A.E."/>
            <person name="Porras-Alfaro A."/>
        </authorList>
    </citation>
    <scope>NUCLEOTIDE SEQUENCE [LARGE SCALE GENOMIC DNA]</scope>
    <source>
        <strain evidence="1 2">AZ0501</strain>
    </source>
</reference>
<dbReference type="AlphaFoldDB" id="A0A261XY95"/>